<organism evidence="1 2">
    <name type="scientific">Coccomyxa viridis</name>
    <dbReference type="NCBI Taxonomy" id="1274662"/>
    <lineage>
        <taxon>Eukaryota</taxon>
        <taxon>Viridiplantae</taxon>
        <taxon>Chlorophyta</taxon>
        <taxon>core chlorophytes</taxon>
        <taxon>Trebouxiophyceae</taxon>
        <taxon>Trebouxiophyceae incertae sedis</taxon>
        <taxon>Coccomyxaceae</taxon>
        <taxon>Coccomyxa</taxon>
    </lineage>
</organism>
<dbReference type="Proteomes" id="UP001497392">
    <property type="component" value="Unassembled WGS sequence"/>
</dbReference>
<keyword evidence="2" id="KW-1185">Reference proteome</keyword>
<evidence type="ECO:0000313" key="1">
    <source>
        <dbReference type="EMBL" id="CAL5219066.1"/>
    </source>
</evidence>
<gene>
    <name evidence="1" type="primary">g827</name>
    <name evidence="1" type="ORF">VP750_LOCUS725</name>
</gene>
<accession>A0ABP1FJK4</accession>
<comment type="caution">
    <text evidence="1">The sequence shown here is derived from an EMBL/GenBank/DDBJ whole genome shotgun (WGS) entry which is preliminary data.</text>
</comment>
<sequence length="134" mass="15057">MAPTPSPEELGMPTFGADSHYSRVFGAQPELRLGDLIDTWGLPRTDAWRLKFWLADPVHGGWNLEAPPDEDLSSITDYDLEIGAKIERKKSRSTILREIKGMQATRGFHFDDPSGYHYNMMSSTPGNRDEQACS</sequence>
<dbReference type="EMBL" id="CAXHTA020000002">
    <property type="protein sequence ID" value="CAL5219066.1"/>
    <property type="molecule type" value="Genomic_DNA"/>
</dbReference>
<evidence type="ECO:0000313" key="2">
    <source>
        <dbReference type="Proteomes" id="UP001497392"/>
    </source>
</evidence>
<protein>
    <submittedName>
        <fullName evidence="1">G827 protein</fullName>
    </submittedName>
</protein>
<reference evidence="1 2" key="1">
    <citation type="submission" date="2024-06" db="EMBL/GenBank/DDBJ databases">
        <authorList>
            <person name="Kraege A."/>
            <person name="Thomma B."/>
        </authorList>
    </citation>
    <scope>NUCLEOTIDE SEQUENCE [LARGE SCALE GENOMIC DNA]</scope>
</reference>
<name>A0ABP1FJK4_9CHLO</name>
<proteinExistence type="predicted"/>